<dbReference type="CDD" id="cd02966">
    <property type="entry name" value="TlpA_like_family"/>
    <property type="match status" value="1"/>
</dbReference>
<dbReference type="Gene3D" id="3.40.30.10">
    <property type="entry name" value="Glutaredoxin"/>
    <property type="match status" value="1"/>
</dbReference>
<dbReference type="PANTHER" id="PTHR42852">
    <property type="entry name" value="THIOL:DISULFIDE INTERCHANGE PROTEIN DSBE"/>
    <property type="match status" value="1"/>
</dbReference>
<organism evidence="3 4">
    <name type="scientific">Cohnella abietis</name>
    <dbReference type="NCBI Taxonomy" id="2507935"/>
    <lineage>
        <taxon>Bacteria</taxon>
        <taxon>Bacillati</taxon>
        <taxon>Bacillota</taxon>
        <taxon>Bacilli</taxon>
        <taxon>Bacillales</taxon>
        <taxon>Paenibacillaceae</taxon>
        <taxon>Cohnella</taxon>
    </lineage>
</organism>
<evidence type="ECO:0000256" key="1">
    <source>
        <dbReference type="ARBA" id="ARBA00023157"/>
    </source>
</evidence>
<dbReference type="InterPro" id="IPR050553">
    <property type="entry name" value="Thioredoxin_ResA/DsbE_sf"/>
</dbReference>
<dbReference type="OrthoDB" id="25753at2"/>
<accession>A0A3T1D6Z4</accession>
<dbReference type="RefSeq" id="WP_130610199.1">
    <property type="nucleotide sequence ID" value="NZ_AP019400.1"/>
</dbReference>
<dbReference type="Pfam" id="PF00578">
    <property type="entry name" value="AhpC-TSA"/>
    <property type="match status" value="1"/>
</dbReference>
<dbReference type="PANTHER" id="PTHR42852:SF17">
    <property type="entry name" value="THIOREDOXIN-LIKE PROTEIN HI_1115"/>
    <property type="match status" value="1"/>
</dbReference>
<evidence type="ECO:0000313" key="3">
    <source>
        <dbReference type="EMBL" id="BBI33843.1"/>
    </source>
</evidence>
<gene>
    <name evidence="3" type="ORF">KCTCHS21_32420</name>
</gene>
<dbReference type="SUPFAM" id="SSF52833">
    <property type="entry name" value="Thioredoxin-like"/>
    <property type="match status" value="1"/>
</dbReference>
<feature type="domain" description="Thioredoxin" evidence="2">
    <location>
        <begin position="47"/>
        <end position="188"/>
    </location>
</feature>
<evidence type="ECO:0000313" key="4">
    <source>
        <dbReference type="Proteomes" id="UP000289856"/>
    </source>
</evidence>
<protein>
    <submittedName>
        <fullName evidence="3">Thiol:disulfide interchange protein tlpA</fullName>
    </submittedName>
</protein>
<dbReference type="InterPro" id="IPR000866">
    <property type="entry name" value="AhpC/TSA"/>
</dbReference>
<dbReference type="GO" id="GO:0016209">
    <property type="term" value="F:antioxidant activity"/>
    <property type="evidence" value="ECO:0007669"/>
    <property type="project" value="InterPro"/>
</dbReference>
<dbReference type="InterPro" id="IPR036249">
    <property type="entry name" value="Thioredoxin-like_sf"/>
</dbReference>
<dbReference type="PROSITE" id="PS51352">
    <property type="entry name" value="THIOREDOXIN_2"/>
    <property type="match status" value="1"/>
</dbReference>
<dbReference type="AlphaFoldDB" id="A0A3T1D6Z4"/>
<dbReference type="PROSITE" id="PS00194">
    <property type="entry name" value="THIOREDOXIN_1"/>
    <property type="match status" value="1"/>
</dbReference>
<dbReference type="GO" id="GO:0016491">
    <property type="term" value="F:oxidoreductase activity"/>
    <property type="evidence" value="ECO:0007669"/>
    <property type="project" value="InterPro"/>
</dbReference>
<dbReference type="Proteomes" id="UP000289856">
    <property type="component" value="Chromosome"/>
</dbReference>
<dbReference type="KEGG" id="cohn:KCTCHS21_32420"/>
<evidence type="ECO:0000259" key="2">
    <source>
        <dbReference type="PROSITE" id="PS51352"/>
    </source>
</evidence>
<sequence>MKRNIIVILVLLGLVAYGGYDYFSESPSKKGGILQTEASDAGVEVGIDKGKLAPEISLHDLQGNPVRLSDFRGKTVMINFWATWCPPCRIEMPHMQKFYDDYKAENVVILGVNMTYTEKSKDKIKAYVEGEKLTFPVILDQVGDVMQDYQIIAYPTTYLVDAQGIVREKFRGAINYEIMEDAVTTIKK</sequence>
<dbReference type="InterPro" id="IPR013766">
    <property type="entry name" value="Thioredoxin_domain"/>
</dbReference>
<dbReference type="EMBL" id="AP019400">
    <property type="protein sequence ID" value="BBI33843.1"/>
    <property type="molecule type" value="Genomic_DNA"/>
</dbReference>
<proteinExistence type="predicted"/>
<reference evidence="3 4" key="1">
    <citation type="submission" date="2019-01" db="EMBL/GenBank/DDBJ databases">
        <title>Complete genome sequence of Cohnella hallensis HS21 isolated from Korean fir (Abies koreana) rhizospheric soil.</title>
        <authorList>
            <person name="Jiang L."/>
            <person name="Kang S.W."/>
            <person name="Kim S."/>
            <person name="Jung J."/>
            <person name="Kim C.Y."/>
            <person name="Kim D.H."/>
            <person name="Kim S.W."/>
            <person name="Lee J."/>
        </authorList>
    </citation>
    <scope>NUCLEOTIDE SEQUENCE [LARGE SCALE GENOMIC DNA]</scope>
    <source>
        <strain evidence="3 4">HS21</strain>
    </source>
</reference>
<keyword evidence="1" id="KW-1015">Disulfide bond</keyword>
<keyword evidence="4" id="KW-1185">Reference proteome</keyword>
<name>A0A3T1D6Z4_9BACL</name>
<dbReference type="InterPro" id="IPR017937">
    <property type="entry name" value="Thioredoxin_CS"/>
</dbReference>